<dbReference type="Proteomes" id="UP001642260">
    <property type="component" value="Unassembled WGS sequence"/>
</dbReference>
<dbReference type="AlphaFoldDB" id="A0ABC8M2Y5"/>
<gene>
    <name evidence="2" type="ORF">ERUC_LOCUS43083</name>
</gene>
<comment type="caution">
    <text evidence="2">The sequence shown here is derived from an EMBL/GenBank/DDBJ whole genome shotgun (WGS) entry which is preliminary data.</text>
</comment>
<evidence type="ECO:0000313" key="2">
    <source>
        <dbReference type="EMBL" id="CAH8390600.1"/>
    </source>
</evidence>
<keyword evidence="3" id="KW-1185">Reference proteome</keyword>
<organism evidence="2 3">
    <name type="scientific">Eruca vesicaria subsp. sativa</name>
    <name type="common">Garden rocket</name>
    <name type="synonym">Eruca sativa</name>
    <dbReference type="NCBI Taxonomy" id="29727"/>
    <lineage>
        <taxon>Eukaryota</taxon>
        <taxon>Viridiplantae</taxon>
        <taxon>Streptophyta</taxon>
        <taxon>Embryophyta</taxon>
        <taxon>Tracheophyta</taxon>
        <taxon>Spermatophyta</taxon>
        <taxon>Magnoliopsida</taxon>
        <taxon>eudicotyledons</taxon>
        <taxon>Gunneridae</taxon>
        <taxon>Pentapetalae</taxon>
        <taxon>rosids</taxon>
        <taxon>malvids</taxon>
        <taxon>Brassicales</taxon>
        <taxon>Brassicaceae</taxon>
        <taxon>Brassiceae</taxon>
        <taxon>Eruca</taxon>
    </lineage>
</organism>
<feature type="region of interest" description="Disordered" evidence="1">
    <location>
        <begin position="41"/>
        <end position="63"/>
    </location>
</feature>
<proteinExistence type="predicted"/>
<dbReference type="EMBL" id="CAKOAT010905153">
    <property type="protein sequence ID" value="CAH8390600.1"/>
    <property type="molecule type" value="Genomic_DNA"/>
</dbReference>
<name>A0ABC8M2Y5_ERUVS</name>
<accession>A0ABC8M2Y5</accession>
<reference evidence="2 3" key="1">
    <citation type="submission" date="2022-03" db="EMBL/GenBank/DDBJ databases">
        <authorList>
            <person name="Macdonald S."/>
            <person name="Ahmed S."/>
            <person name="Newling K."/>
        </authorList>
    </citation>
    <scope>NUCLEOTIDE SEQUENCE [LARGE SCALE GENOMIC DNA]</scope>
</reference>
<evidence type="ECO:0000256" key="1">
    <source>
        <dbReference type="SAM" id="MobiDB-lite"/>
    </source>
</evidence>
<protein>
    <submittedName>
        <fullName evidence="2">Uncharacterized protein</fullName>
    </submittedName>
</protein>
<sequence>MVEIRIMHGRLTRHVEGSGSLPLHALEPPQPDHLRLFTSGITPPQNTFAGAPKTSKPPSEPKAVLHRTVLTPARSIESLEISSAIETLQTLDTRP</sequence>
<evidence type="ECO:0000313" key="3">
    <source>
        <dbReference type="Proteomes" id="UP001642260"/>
    </source>
</evidence>